<sequence>MLSSPAKRRKTSSTTSVPVDASAESQQPLHRGDGPARSQRSSFLSPTKASLARSRSSIPQPVQNRSPTRSPERHGTRENETDAQTAEKSFGLRDRKALRPSLGASWSPSKGSRLSMGPPSPRRASGIQAFTAPPRRVSTRITPADLVPSASTSSGQPARTTRATASKSRSPPEAVVAARSQEERRTSESRSSEGDNGEPELPPTPTELGLEKAPERPRGLLSSSPSRPRQKRRLSEPVGSSPLKHVTRPSGDEREYATTGLKLDFGAARGEISEKERQKEELSARLRQLKDEVAELEKWAKRSENPDAYLGDSSDETRKLISLLTSQISTGTPDSTPDTDTPSISAALFSLLPFSKKKPQISRSPKVPKNPFALQELAYAKPYLTVFAPLTLTTQSTKISTSVSGTLTETHELSLSAPHPYPQHIYRIPITLRTNPDTQSVTSISVSKKTAKLPPQIHRWIDSRLSSPLLKLDISGLCWGLNRYWEAAMSRAQLWARLQNRYHTLIVGGAISRSLDPDSPLEKNPRLLAPHLERTTMLFSSGRTNEARLLISCTLTLDEWTGEPQLHPEISLSTQTAESGSAKVERDAKRLFRSLLKGGGAATKQNEMGASVNGDSILRAAEGVMSLLFPNDVAKPKGSR</sequence>
<dbReference type="OrthoDB" id="4160836at2759"/>
<gene>
    <name evidence="2" type="ORF">PVAR5_3535</name>
</gene>
<evidence type="ECO:0000313" key="3">
    <source>
        <dbReference type="Proteomes" id="UP000018001"/>
    </source>
</evidence>
<accession>V5G228</accession>
<proteinExistence type="predicted"/>
<dbReference type="Proteomes" id="UP000018001">
    <property type="component" value="Unassembled WGS sequence"/>
</dbReference>
<feature type="compositionally biased region" description="Polar residues" evidence="1">
    <location>
        <begin position="149"/>
        <end position="169"/>
    </location>
</feature>
<dbReference type="AlphaFoldDB" id="V5G228"/>
<feature type="compositionally biased region" description="Basic and acidic residues" evidence="1">
    <location>
        <begin position="209"/>
        <end position="218"/>
    </location>
</feature>
<keyword evidence="3" id="KW-1185">Reference proteome</keyword>
<feature type="region of interest" description="Disordered" evidence="1">
    <location>
        <begin position="1"/>
        <end position="278"/>
    </location>
</feature>
<reference evidence="3" key="1">
    <citation type="journal article" date="2014" name="Genome Announc.">
        <title>Draft genome sequence of the formaldehyde-resistant fungus Byssochlamys spectabilis No. 5 (anamorph Paecilomyces variotii No. 5) (NBRC109023).</title>
        <authorList>
            <person name="Oka T."/>
            <person name="Ekino K."/>
            <person name="Fukuda K."/>
            <person name="Nomura Y."/>
        </authorList>
    </citation>
    <scope>NUCLEOTIDE SEQUENCE [LARGE SCALE GENOMIC DNA]</scope>
    <source>
        <strain evidence="3">No. 5 / NBRC 109023</strain>
    </source>
</reference>
<dbReference type="HOGENOM" id="CLU_029857_1_0_1"/>
<feature type="compositionally biased region" description="Basic residues" evidence="1">
    <location>
        <begin position="1"/>
        <end position="11"/>
    </location>
</feature>
<feature type="compositionally biased region" description="Polar residues" evidence="1">
    <location>
        <begin position="12"/>
        <end position="28"/>
    </location>
</feature>
<evidence type="ECO:0000313" key="2">
    <source>
        <dbReference type="EMBL" id="GAD94902.1"/>
    </source>
</evidence>
<feature type="compositionally biased region" description="Basic and acidic residues" evidence="1">
    <location>
        <begin position="70"/>
        <end position="80"/>
    </location>
</feature>
<dbReference type="EMBL" id="BAUL01000105">
    <property type="protein sequence ID" value="GAD94902.1"/>
    <property type="molecule type" value="Genomic_DNA"/>
</dbReference>
<dbReference type="InParanoid" id="V5G228"/>
<comment type="caution">
    <text evidence="2">The sequence shown here is derived from an EMBL/GenBank/DDBJ whole genome shotgun (WGS) entry which is preliminary data.</text>
</comment>
<feature type="compositionally biased region" description="Basic and acidic residues" evidence="1">
    <location>
        <begin position="180"/>
        <end position="193"/>
    </location>
</feature>
<feature type="compositionally biased region" description="Polar residues" evidence="1">
    <location>
        <begin position="38"/>
        <end position="69"/>
    </location>
</feature>
<organism evidence="2 3">
    <name type="scientific">Byssochlamys spectabilis (strain No. 5 / NBRC 109023)</name>
    <name type="common">Paecilomyces variotii</name>
    <dbReference type="NCBI Taxonomy" id="1356009"/>
    <lineage>
        <taxon>Eukaryota</taxon>
        <taxon>Fungi</taxon>
        <taxon>Dikarya</taxon>
        <taxon>Ascomycota</taxon>
        <taxon>Pezizomycotina</taxon>
        <taxon>Eurotiomycetes</taxon>
        <taxon>Eurotiomycetidae</taxon>
        <taxon>Eurotiales</taxon>
        <taxon>Thermoascaceae</taxon>
        <taxon>Paecilomyces</taxon>
    </lineage>
</organism>
<dbReference type="eggNOG" id="ENOG502S1V6">
    <property type="taxonomic scope" value="Eukaryota"/>
</dbReference>
<protein>
    <submittedName>
        <fullName evidence="2">Uncharacterized protein</fullName>
    </submittedName>
</protein>
<evidence type="ECO:0000256" key="1">
    <source>
        <dbReference type="SAM" id="MobiDB-lite"/>
    </source>
</evidence>
<name>V5G228_BYSSN</name>